<dbReference type="EMBL" id="JXAK01000002">
    <property type="protein sequence ID" value="KIL42322.1"/>
    <property type="molecule type" value="Genomic_DNA"/>
</dbReference>
<reference evidence="1 2" key="1">
    <citation type="submission" date="2014-12" db="EMBL/GenBank/DDBJ databases">
        <title>Draft genome sequence of Paenibacillus kamchatkensis strain B-2647.</title>
        <authorList>
            <person name="Karlyshev A.V."/>
            <person name="Kudryashova E.B."/>
        </authorList>
    </citation>
    <scope>NUCLEOTIDE SEQUENCE [LARGE SCALE GENOMIC DNA]</scope>
    <source>
        <strain evidence="1 2">VKM B-2647</strain>
    </source>
</reference>
<comment type="caution">
    <text evidence="1">The sequence shown here is derived from an EMBL/GenBank/DDBJ whole genome shotgun (WGS) entry which is preliminary data.</text>
</comment>
<keyword evidence="2" id="KW-1185">Reference proteome</keyword>
<accession>A0ABR5AMY0</accession>
<evidence type="ECO:0000313" key="2">
    <source>
        <dbReference type="Proteomes" id="UP000031967"/>
    </source>
</evidence>
<evidence type="ECO:0000313" key="1">
    <source>
        <dbReference type="EMBL" id="KIL42322.1"/>
    </source>
</evidence>
<protein>
    <submittedName>
        <fullName evidence="1">Uncharacterized protein</fullName>
    </submittedName>
</protein>
<proteinExistence type="predicted"/>
<gene>
    <name evidence="1" type="ORF">SD70_02130</name>
</gene>
<sequence>MGIKFDDPVRERLVSMMRVRQEEMTAAELLAAVIWLQKGMPWTFYRDLARHLWDEIRHALFGQAALEAEGYDWHSRPQYTSDYDVNIEKMPGTQYAWLSIGIEEGAMKRPGKVGEFEFCRDEAKHPLMAQFQDYDWADEVTHAAFGRTWTPELFGEDLGYIREVAKHELDHFWGEVRKAHEVAAAEGKV</sequence>
<dbReference type="Proteomes" id="UP000031967">
    <property type="component" value="Unassembled WGS sequence"/>
</dbReference>
<organism evidence="1 2">
    <name type="scientific">Gordoniibacillus kamchatkensis</name>
    <dbReference type="NCBI Taxonomy" id="1590651"/>
    <lineage>
        <taxon>Bacteria</taxon>
        <taxon>Bacillati</taxon>
        <taxon>Bacillota</taxon>
        <taxon>Bacilli</taxon>
        <taxon>Bacillales</taxon>
        <taxon>Paenibacillaceae</taxon>
        <taxon>Gordoniibacillus</taxon>
    </lineage>
</organism>
<name>A0ABR5AMY0_9BACL</name>